<dbReference type="SUPFAM" id="SSF48592">
    <property type="entry name" value="GroEL equatorial domain-like"/>
    <property type="match status" value="1"/>
</dbReference>
<evidence type="ECO:0000256" key="2">
    <source>
        <dbReference type="ARBA" id="ARBA00022741"/>
    </source>
</evidence>
<organism evidence="6">
    <name type="scientific">Salvia splendens</name>
    <name type="common">Scarlet sage</name>
    <dbReference type="NCBI Taxonomy" id="180675"/>
    <lineage>
        <taxon>Eukaryota</taxon>
        <taxon>Viridiplantae</taxon>
        <taxon>Streptophyta</taxon>
        <taxon>Embryophyta</taxon>
        <taxon>Tracheophyta</taxon>
        <taxon>Spermatophyta</taxon>
        <taxon>Magnoliopsida</taxon>
        <taxon>eudicotyledons</taxon>
        <taxon>Gunneridae</taxon>
        <taxon>Pentapetalae</taxon>
        <taxon>asterids</taxon>
        <taxon>lamiids</taxon>
        <taxon>Lamiales</taxon>
        <taxon>Lamiaceae</taxon>
        <taxon>Nepetoideae</taxon>
        <taxon>Mentheae</taxon>
        <taxon>Salviinae</taxon>
        <taxon>Salvia</taxon>
        <taxon>Salvia subgen. Calosphace</taxon>
        <taxon>core Calosphace</taxon>
    </lineage>
</organism>
<dbReference type="InterPro" id="IPR027413">
    <property type="entry name" value="GROEL-like_equatorial_sf"/>
</dbReference>
<dbReference type="PRINTS" id="PR00304">
    <property type="entry name" value="TCOMPLEXTCP1"/>
</dbReference>
<keyword evidence="7" id="KW-1185">Reference proteome</keyword>
<dbReference type="Gene3D" id="1.10.560.10">
    <property type="entry name" value="GroEL-like equatorial domain"/>
    <property type="match status" value="1"/>
</dbReference>
<dbReference type="SUPFAM" id="SSF52029">
    <property type="entry name" value="GroEL apical domain-like"/>
    <property type="match status" value="2"/>
</dbReference>
<comment type="caution">
    <text evidence="6">The sequence shown here is derived from an EMBL/GenBank/DDBJ whole genome shotgun (WGS) entry which is preliminary data.</text>
</comment>
<keyword evidence="3 5" id="KW-0067">ATP-binding</keyword>
<accession>A0A8X8Y7V6</accession>
<dbReference type="GO" id="GO:0140662">
    <property type="term" value="F:ATP-dependent protein folding chaperone"/>
    <property type="evidence" value="ECO:0007669"/>
    <property type="project" value="InterPro"/>
</dbReference>
<sequence>MCFCLPSSLYGFQMLVDDIGDVTITNDGATILNMLEVENPAAKVLVELAELQDKEVGDGTTSVVIIAAELLKNFWYYVGWNESDMILLAGRWPESSSQVEKLGKDSLINCARTCMSSKLIGGDSDFFASVIVDAVQSVKMTNARKVRCPIKILPETCTFHLENGSFNDLHVDQGINILKAHGKSARDSYLLKGYALNTGRAAQGMPLRVAPAKIACLDLNLQKTKMQMGVQVLVTDPWELDKIRQREADMTKERIEKLLKAGANVVLTTKGINDMALKASFFLKSDMDFLRSTKAMELLICSLINLSFNALQIFPLLFQYFVEAGAIAVIRVRKEDLCHVAKATGATAVSTFADMEGEETFDSSLLGYSDEVVEERIADDDVIMIKGTKTSSAVSLILRGANDFMLDEMDRALHDAICIVKRTLESNTVSTYTFDSE</sequence>
<evidence type="ECO:0000256" key="4">
    <source>
        <dbReference type="ARBA" id="ARBA00023186"/>
    </source>
</evidence>
<keyword evidence="4 5" id="KW-0143">Chaperone</keyword>
<reference evidence="6" key="2">
    <citation type="submission" date="2020-08" db="EMBL/GenBank/DDBJ databases">
        <title>Plant Genome Project.</title>
        <authorList>
            <person name="Zhang R.-G."/>
        </authorList>
    </citation>
    <scope>NUCLEOTIDE SEQUENCE</scope>
    <source>
        <strain evidence="6">Huo1</strain>
        <tissue evidence="6">Leaf</tissue>
    </source>
</reference>
<dbReference type="EMBL" id="PNBA02000004">
    <property type="protein sequence ID" value="KAG6428010.1"/>
    <property type="molecule type" value="Genomic_DNA"/>
</dbReference>
<dbReference type="GO" id="GO:0005524">
    <property type="term" value="F:ATP binding"/>
    <property type="evidence" value="ECO:0007669"/>
    <property type="project" value="UniProtKB-KW"/>
</dbReference>
<dbReference type="Pfam" id="PF00118">
    <property type="entry name" value="Cpn60_TCP1"/>
    <property type="match status" value="2"/>
</dbReference>
<evidence type="ECO:0008006" key="8">
    <source>
        <dbReference type="Google" id="ProtNLM"/>
    </source>
</evidence>
<reference evidence="6" key="1">
    <citation type="submission" date="2018-01" db="EMBL/GenBank/DDBJ databases">
        <authorList>
            <person name="Mao J.F."/>
        </authorList>
    </citation>
    <scope>NUCLEOTIDE SEQUENCE</scope>
    <source>
        <strain evidence="6">Huo1</strain>
        <tissue evidence="6">Leaf</tissue>
    </source>
</reference>
<dbReference type="InterPro" id="IPR027410">
    <property type="entry name" value="TCP-1-like_intermed_sf"/>
</dbReference>
<proteinExistence type="inferred from homology"/>
<dbReference type="InterPro" id="IPR027409">
    <property type="entry name" value="GroEL-like_apical_dom_sf"/>
</dbReference>
<gene>
    <name evidence="6" type="ORF">SASPL_112258</name>
</gene>
<dbReference type="GO" id="GO:0051082">
    <property type="term" value="F:unfolded protein binding"/>
    <property type="evidence" value="ECO:0007669"/>
    <property type="project" value="InterPro"/>
</dbReference>
<dbReference type="Gene3D" id="3.30.260.10">
    <property type="entry name" value="TCP-1-like chaperonin intermediate domain"/>
    <property type="match status" value="1"/>
</dbReference>
<name>A0A8X8Y7V6_SALSN</name>
<dbReference type="PROSITE" id="PS00751">
    <property type="entry name" value="TCP1_2"/>
    <property type="match status" value="1"/>
</dbReference>
<dbReference type="SUPFAM" id="SSF54849">
    <property type="entry name" value="GroEL-intermediate domain like"/>
    <property type="match status" value="1"/>
</dbReference>
<dbReference type="PROSITE" id="PS00995">
    <property type="entry name" value="TCP1_3"/>
    <property type="match status" value="1"/>
</dbReference>
<dbReference type="Proteomes" id="UP000298416">
    <property type="component" value="Unassembled WGS sequence"/>
</dbReference>
<keyword evidence="2 5" id="KW-0547">Nucleotide-binding</keyword>
<evidence type="ECO:0000313" key="7">
    <source>
        <dbReference type="Proteomes" id="UP000298416"/>
    </source>
</evidence>
<dbReference type="InterPro" id="IPR002423">
    <property type="entry name" value="Cpn60/GroEL/TCP-1"/>
</dbReference>
<dbReference type="PANTHER" id="PTHR11353">
    <property type="entry name" value="CHAPERONIN"/>
    <property type="match status" value="1"/>
</dbReference>
<evidence type="ECO:0000256" key="3">
    <source>
        <dbReference type="ARBA" id="ARBA00022840"/>
    </source>
</evidence>
<protein>
    <recommendedName>
        <fullName evidence="8">T-complex protein 1 subunit alpha</fullName>
    </recommendedName>
</protein>
<comment type="similarity">
    <text evidence="1 5">Belongs to the TCP-1 chaperonin family.</text>
</comment>
<dbReference type="AlphaFoldDB" id="A0A8X8Y7V6"/>
<dbReference type="InterPro" id="IPR002194">
    <property type="entry name" value="Chaperonin_TCP-1_CS"/>
</dbReference>
<evidence type="ECO:0000313" key="6">
    <source>
        <dbReference type="EMBL" id="KAG6428010.1"/>
    </source>
</evidence>
<dbReference type="GO" id="GO:0016887">
    <property type="term" value="F:ATP hydrolysis activity"/>
    <property type="evidence" value="ECO:0007669"/>
    <property type="project" value="InterPro"/>
</dbReference>
<evidence type="ECO:0000256" key="1">
    <source>
        <dbReference type="ARBA" id="ARBA00008020"/>
    </source>
</evidence>
<dbReference type="Gene3D" id="3.50.7.10">
    <property type="entry name" value="GroEL"/>
    <property type="match status" value="2"/>
</dbReference>
<evidence type="ECO:0000256" key="5">
    <source>
        <dbReference type="RuleBase" id="RU004187"/>
    </source>
</evidence>
<dbReference type="InterPro" id="IPR017998">
    <property type="entry name" value="Chaperone_TCP-1"/>
</dbReference>